<feature type="non-terminal residue" evidence="1">
    <location>
        <position position="1"/>
    </location>
</feature>
<evidence type="ECO:0000313" key="1">
    <source>
        <dbReference type="EMBL" id="GFD09753.1"/>
    </source>
</evidence>
<gene>
    <name evidence="1" type="ORF">Tci_881722</name>
</gene>
<proteinExistence type="predicted"/>
<protein>
    <recommendedName>
        <fullName evidence="2">Integrase, catalytic region, zinc finger, CCHC-type, peptidase aspartic, catalytic</fullName>
    </recommendedName>
</protein>
<accession>A0A699TJ58</accession>
<reference evidence="1" key="1">
    <citation type="journal article" date="2019" name="Sci. Rep.">
        <title>Draft genome of Tanacetum cinerariifolium, the natural source of mosquito coil.</title>
        <authorList>
            <person name="Yamashiro T."/>
            <person name="Shiraishi A."/>
            <person name="Satake H."/>
            <person name="Nakayama K."/>
        </authorList>
    </citation>
    <scope>NUCLEOTIDE SEQUENCE</scope>
</reference>
<evidence type="ECO:0008006" key="2">
    <source>
        <dbReference type="Google" id="ProtNLM"/>
    </source>
</evidence>
<organism evidence="1">
    <name type="scientific">Tanacetum cinerariifolium</name>
    <name type="common">Dalmatian daisy</name>
    <name type="synonym">Chrysanthemum cinerariifolium</name>
    <dbReference type="NCBI Taxonomy" id="118510"/>
    <lineage>
        <taxon>Eukaryota</taxon>
        <taxon>Viridiplantae</taxon>
        <taxon>Streptophyta</taxon>
        <taxon>Embryophyta</taxon>
        <taxon>Tracheophyta</taxon>
        <taxon>Spermatophyta</taxon>
        <taxon>Magnoliopsida</taxon>
        <taxon>eudicotyledons</taxon>
        <taxon>Gunneridae</taxon>
        <taxon>Pentapetalae</taxon>
        <taxon>asterids</taxon>
        <taxon>campanulids</taxon>
        <taxon>Asterales</taxon>
        <taxon>Asteraceae</taxon>
        <taxon>Asteroideae</taxon>
        <taxon>Anthemideae</taxon>
        <taxon>Anthemidinae</taxon>
        <taxon>Tanacetum</taxon>
    </lineage>
</organism>
<dbReference type="AlphaFoldDB" id="A0A699TJ58"/>
<sequence>NDCDAFYSDIYEALTTQTMFMANLSSTDPYYDDAGPSYYSNIRSEVQDLDHYQYVVSEHHEVQEMHEDVQPNYVVDSHADYSSDSNMILYDQ</sequence>
<dbReference type="EMBL" id="BKCJ011247680">
    <property type="protein sequence ID" value="GFD09753.1"/>
    <property type="molecule type" value="Genomic_DNA"/>
</dbReference>
<comment type="caution">
    <text evidence="1">The sequence shown here is derived from an EMBL/GenBank/DDBJ whole genome shotgun (WGS) entry which is preliminary data.</text>
</comment>
<name>A0A699TJ58_TANCI</name>